<dbReference type="EMBL" id="JABSNM010000015">
    <property type="protein sequence ID" value="NRT57458.1"/>
    <property type="molecule type" value="Genomic_DNA"/>
</dbReference>
<dbReference type="PROSITE" id="PS50883">
    <property type="entry name" value="EAL"/>
    <property type="match status" value="1"/>
</dbReference>
<organism evidence="3 4">
    <name type="scientific">Sphaerotilus uruguayifluvii</name>
    <dbReference type="NCBI Taxonomy" id="2735897"/>
    <lineage>
        <taxon>Bacteria</taxon>
        <taxon>Pseudomonadati</taxon>
        <taxon>Pseudomonadota</taxon>
        <taxon>Betaproteobacteria</taxon>
        <taxon>Burkholderiales</taxon>
        <taxon>Sphaerotilaceae</taxon>
        <taxon>Sphaerotilus</taxon>
    </lineage>
</organism>
<dbReference type="SUPFAM" id="SSF55073">
    <property type="entry name" value="Nucleotide cyclase"/>
    <property type="match status" value="1"/>
</dbReference>
<dbReference type="InterPro" id="IPR000160">
    <property type="entry name" value="GGDEF_dom"/>
</dbReference>
<protein>
    <submittedName>
        <fullName evidence="3">Diguanylate cyclase (GGDEF)-like protein</fullName>
    </submittedName>
</protein>
<keyword evidence="4" id="KW-1185">Reference proteome</keyword>
<dbReference type="InterPro" id="IPR052155">
    <property type="entry name" value="Biofilm_reg_signaling"/>
</dbReference>
<comment type="caution">
    <text evidence="3">The sequence shown here is derived from an EMBL/GenBank/DDBJ whole genome shotgun (WGS) entry which is preliminary data.</text>
</comment>
<evidence type="ECO:0000313" key="3">
    <source>
        <dbReference type="EMBL" id="NRT57458.1"/>
    </source>
</evidence>
<dbReference type="PANTHER" id="PTHR44757:SF2">
    <property type="entry name" value="BIOFILM ARCHITECTURE MAINTENANCE PROTEIN MBAA"/>
    <property type="match status" value="1"/>
</dbReference>
<dbReference type="InterPro" id="IPR043128">
    <property type="entry name" value="Rev_trsase/Diguanyl_cyclase"/>
</dbReference>
<reference evidence="3 4" key="1">
    <citation type="submission" date="2020-05" db="EMBL/GenBank/DDBJ databases">
        <title>Genomic Encyclopedia of Type Strains, Phase IV (KMG-V): Genome sequencing to study the core and pangenomes of soil and plant-associated prokaryotes.</title>
        <authorList>
            <person name="Whitman W."/>
        </authorList>
    </citation>
    <scope>NUCLEOTIDE SEQUENCE [LARGE SCALE GENOMIC DNA]</scope>
    <source>
        <strain evidence="3 4">C29</strain>
    </source>
</reference>
<dbReference type="InterPro" id="IPR035965">
    <property type="entry name" value="PAS-like_dom_sf"/>
</dbReference>
<dbReference type="Gene3D" id="3.20.20.450">
    <property type="entry name" value="EAL domain"/>
    <property type="match status" value="1"/>
</dbReference>
<dbReference type="SMART" id="SM00052">
    <property type="entry name" value="EAL"/>
    <property type="match status" value="1"/>
</dbReference>
<dbReference type="SMART" id="SM00267">
    <property type="entry name" value="GGDEF"/>
    <property type="match status" value="1"/>
</dbReference>
<gene>
    <name evidence="3" type="ORF">HNQ01_003213</name>
</gene>
<dbReference type="Pfam" id="PF00563">
    <property type="entry name" value="EAL"/>
    <property type="match status" value="1"/>
</dbReference>
<accession>A0ABX2G7S5</accession>
<dbReference type="PROSITE" id="PS50887">
    <property type="entry name" value="GGDEF"/>
    <property type="match status" value="1"/>
</dbReference>
<dbReference type="CDD" id="cd01948">
    <property type="entry name" value="EAL"/>
    <property type="match status" value="1"/>
</dbReference>
<evidence type="ECO:0000259" key="1">
    <source>
        <dbReference type="PROSITE" id="PS50883"/>
    </source>
</evidence>
<dbReference type="Pfam" id="PF00990">
    <property type="entry name" value="GGDEF"/>
    <property type="match status" value="1"/>
</dbReference>
<sequence length="692" mass="76175">MQALTLEPALVDAAALLDRLDHPVWIFDIDRGRVHWANAEAVRMWQAGSLEDLRARDMGRTMSVAVSRRLRQYQADFQSGERFGEQWTLYPAGVPVTLWVDFSGWRLDDGRMAMLCDARRAETSAASPDSLRSVDALLHTEVMTTLYSRAGRALYRNPASRSSVAEGAERLSSRLIDREDLRDLVTALQAGGEGKIITRVRTAAGERWHDLSARLCSDPVTGRRALLVTEIDISGLKQAQAQAQYLADHDQLTGLPNRNQVIKDFSQTLRACRLRGDEAALVFVDLDHFKRVNDSLGHAVGDELLVQLARRLQDALAPGERVARLGGDEFLLLLPHREASAQVVRRAEELVALISRPVVLPQTELRVTPSIGISVFPQDGEDIDTLMRHADLAMYGAKAAGRGNAMRFRPEMTASAQSRLELEVELRRALAQGHIGVHYQPRVDVDSGLIVGAEALVRWRHPERGMIPPDVFISVCEDCGLICELGALVLEKACAQQVAWAAAGRKLTVSVNLSPRQFFHAGLIDEIDEILTRTGCDPRRIELEITESVLLGHDDRTVAALEALGRMGLRIAIDDFGTGYSNLAYLHRYPVDTLKIDRSFIRALSERPAITEMIVTMCRMLGVTMVAEGVELAGQLDWLRGHGVHEYQGWLFGPAVAPDDFDKRWPIPGLTAACAAPTAPGTAPCPASGADS</sequence>
<feature type="domain" description="EAL" evidence="1">
    <location>
        <begin position="419"/>
        <end position="669"/>
    </location>
</feature>
<dbReference type="InterPro" id="IPR029787">
    <property type="entry name" value="Nucleotide_cyclase"/>
</dbReference>
<dbReference type="SUPFAM" id="SSF55785">
    <property type="entry name" value="PYP-like sensor domain (PAS domain)"/>
    <property type="match status" value="1"/>
</dbReference>
<dbReference type="NCBIfam" id="TIGR00254">
    <property type="entry name" value="GGDEF"/>
    <property type="match status" value="1"/>
</dbReference>
<feature type="domain" description="GGDEF" evidence="2">
    <location>
        <begin position="277"/>
        <end position="410"/>
    </location>
</feature>
<proteinExistence type="predicted"/>
<dbReference type="InterPro" id="IPR001633">
    <property type="entry name" value="EAL_dom"/>
</dbReference>
<dbReference type="InterPro" id="IPR035919">
    <property type="entry name" value="EAL_sf"/>
</dbReference>
<dbReference type="Gene3D" id="3.30.70.270">
    <property type="match status" value="1"/>
</dbReference>
<dbReference type="SUPFAM" id="SSF141868">
    <property type="entry name" value="EAL domain-like"/>
    <property type="match status" value="1"/>
</dbReference>
<dbReference type="CDD" id="cd01949">
    <property type="entry name" value="GGDEF"/>
    <property type="match status" value="1"/>
</dbReference>
<dbReference type="RefSeq" id="WP_173806422.1">
    <property type="nucleotide sequence ID" value="NZ_JABSNM010000015.1"/>
</dbReference>
<evidence type="ECO:0000313" key="4">
    <source>
        <dbReference type="Proteomes" id="UP001516061"/>
    </source>
</evidence>
<dbReference type="PANTHER" id="PTHR44757">
    <property type="entry name" value="DIGUANYLATE CYCLASE DGCP"/>
    <property type="match status" value="1"/>
</dbReference>
<name>A0ABX2G7S5_9BURK</name>
<evidence type="ECO:0000259" key="2">
    <source>
        <dbReference type="PROSITE" id="PS50887"/>
    </source>
</evidence>
<dbReference type="Proteomes" id="UP001516061">
    <property type="component" value="Unassembled WGS sequence"/>
</dbReference>